<evidence type="ECO:0000313" key="4">
    <source>
        <dbReference type="Ensembl" id="ENSPCEP00000014153.1"/>
    </source>
</evidence>
<reference evidence="4" key="2">
    <citation type="submission" date="2025-09" db="UniProtKB">
        <authorList>
            <consortium name="Ensembl"/>
        </authorList>
    </citation>
    <scope>IDENTIFICATION</scope>
</reference>
<dbReference type="GO" id="GO:0002376">
    <property type="term" value="P:immune system process"/>
    <property type="evidence" value="ECO:0007669"/>
    <property type="project" value="UniProtKB-KW"/>
</dbReference>
<dbReference type="InterPro" id="IPR036179">
    <property type="entry name" value="Ig-like_dom_sf"/>
</dbReference>
<dbReference type="SMART" id="SM00406">
    <property type="entry name" value="IGv"/>
    <property type="match status" value="1"/>
</dbReference>
<name>A0A8C8S252_9SAUR</name>
<dbReference type="AlphaFoldDB" id="A0A8C8S252"/>
<dbReference type="SUPFAM" id="SSF48726">
    <property type="entry name" value="Immunoglobulin"/>
    <property type="match status" value="1"/>
</dbReference>
<dbReference type="PANTHER" id="PTHR23268">
    <property type="entry name" value="T-CELL RECEPTOR BETA CHAIN"/>
    <property type="match status" value="1"/>
</dbReference>
<dbReference type="GO" id="GO:0007166">
    <property type="term" value="P:cell surface receptor signaling pathway"/>
    <property type="evidence" value="ECO:0007669"/>
    <property type="project" value="TreeGrafter"/>
</dbReference>
<protein>
    <recommendedName>
        <fullName evidence="3">Ig-like domain-containing protein</fullName>
    </recommendedName>
</protein>
<feature type="domain" description="Ig-like" evidence="3">
    <location>
        <begin position="1"/>
        <end position="104"/>
    </location>
</feature>
<proteinExistence type="predicted"/>
<dbReference type="InterPro" id="IPR013783">
    <property type="entry name" value="Ig-like_fold"/>
</dbReference>
<evidence type="ECO:0000259" key="3">
    <source>
        <dbReference type="PROSITE" id="PS50835"/>
    </source>
</evidence>
<dbReference type="GO" id="GO:0005886">
    <property type="term" value="C:plasma membrane"/>
    <property type="evidence" value="ECO:0007669"/>
    <property type="project" value="TreeGrafter"/>
</dbReference>
<reference evidence="4" key="1">
    <citation type="submission" date="2025-08" db="UniProtKB">
        <authorList>
            <consortium name="Ensembl"/>
        </authorList>
    </citation>
    <scope>IDENTIFICATION</scope>
</reference>
<dbReference type="InterPro" id="IPR013106">
    <property type="entry name" value="Ig_V-set"/>
</dbReference>
<keyword evidence="2" id="KW-0391">Immunity</keyword>
<organism evidence="4 5">
    <name type="scientific">Pelusios castaneus</name>
    <name type="common">West African mud turtle</name>
    <dbReference type="NCBI Taxonomy" id="367368"/>
    <lineage>
        <taxon>Eukaryota</taxon>
        <taxon>Metazoa</taxon>
        <taxon>Chordata</taxon>
        <taxon>Craniata</taxon>
        <taxon>Vertebrata</taxon>
        <taxon>Euteleostomi</taxon>
        <taxon>Archelosauria</taxon>
        <taxon>Testudinata</taxon>
        <taxon>Testudines</taxon>
        <taxon>Pleurodira</taxon>
        <taxon>Pelomedusidae</taxon>
        <taxon>Pelusios</taxon>
    </lineage>
</organism>
<accession>A0A8C8S252</accession>
<dbReference type="PROSITE" id="PS50835">
    <property type="entry name" value="IG_LIKE"/>
    <property type="match status" value="1"/>
</dbReference>
<sequence>MIVKQGDPLTLNCTQKETQFVNMYWYKQATGKDVRLQLVIWSTEDSRANFEKPFEDHFETERPKTGLLHLAIASLEPEDSTVYFCATSLETASESPPASAKTTSNCCCSSHPRAELPLWVSCSLPTAPALGSLSSSPLPTLQLLGNWSIVCKLRITGLKAGLAGPTLETQGPSQKMGWLCH</sequence>
<dbReference type="Proteomes" id="UP000694393">
    <property type="component" value="Unplaced"/>
</dbReference>
<dbReference type="InterPro" id="IPR007110">
    <property type="entry name" value="Ig-like_dom"/>
</dbReference>
<dbReference type="InterPro" id="IPR050413">
    <property type="entry name" value="TCR_beta_variable"/>
</dbReference>
<evidence type="ECO:0000256" key="2">
    <source>
        <dbReference type="ARBA" id="ARBA00022859"/>
    </source>
</evidence>
<dbReference type="Pfam" id="PF07686">
    <property type="entry name" value="V-set"/>
    <property type="match status" value="1"/>
</dbReference>
<keyword evidence="1" id="KW-0732">Signal</keyword>
<evidence type="ECO:0000313" key="5">
    <source>
        <dbReference type="Proteomes" id="UP000694393"/>
    </source>
</evidence>
<dbReference type="Ensembl" id="ENSPCET00000014673.1">
    <property type="protein sequence ID" value="ENSPCEP00000014153.1"/>
    <property type="gene ID" value="ENSPCEG00000011237.1"/>
</dbReference>
<keyword evidence="5" id="KW-1185">Reference proteome</keyword>
<evidence type="ECO:0000256" key="1">
    <source>
        <dbReference type="ARBA" id="ARBA00022729"/>
    </source>
</evidence>
<dbReference type="Gene3D" id="2.60.40.10">
    <property type="entry name" value="Immunoglobulins"/>
    <property type="match status" value="1"/>
</dbReference>